<keyword evidence="5" id="KW-0812">Transmembrane</keyword>
<evidence type="ECO:0000256" key="4">
    <source>
        <dbReference type="RuleBase" id="RU000461"/>
    </source>
</evidence>
<keyword evidence="7" id="KW-1185">Reference proteome</keyword>
<comment type="caution">
    <text evidence="6">The sequence shown here is derived from an EMBL/GenBank/DDBJ whole genome shotgun (WGS) entry which is preliminary data.</text>
</comment>
<dbReference type="SUPFAM" id="SSF48264">
    <property type="entry name" value="Cytochrome P450"/>
    <property type="match status" value="1"/>
</dbReference>
<dbReference type="InterPro" id="IPR001128">
    <property type="entry name" value="Cyt_P450"/>
</dbReference>
<dbReference type="GO" id="GO:0020037">
    <property type="term" value="F:heme binding"/>
    <property type="evidence" value="ECO:0007669"/>
    <property type="project" value="InterPro"/>
</dbReference>
<evidence type="ECO:0000256" key="2">
    <source>
        <dbReference type="ARBA" id="ARBA00022723"/>
    </source>
</evidence>
<dbReference type="InterPro" id="IPR036396">
    <property type="entry name" value="Cyt_P450_sf"/>
</dbReference>
<dbReference type="InterPro" id="IPR050121">
    <property type="entry name" value="Cytochrome_P450_monoxygenase"/>
</dbReference>
<evidence type="ECO:0000256" key="5">
    <source>
        <dbReference type="SAM" id="Phobius"/>
    </source>
</evidence>
<protein>
    <submittedName>
        <fullName evidence="6">Benzoate 4-monooxygenase cytochrome</fullName>
    </submittedName>
</protein>
<organism evidence="6 7">
    <name type="scientific">Botryosphaeria dothidea</name>
    <dbReference type="NCBI Taxonomy" id="55169"/>
    <lineage>
        <taxon>Eukaryota</taxon>
        <taxon>Fungi</taxon>
        <taxon>Dikarya</taxon>
        <taxon>Ascomycota</taxon>
        <taxon>Pezizomycotina</taxon>
        <taxon>Dothideomycetes</taxon>
        <taxon>Dothideomycetes incertae sedis</taxon>
        <taxon>Botryosphaeriales</taxon>
        <taxon>Botryosphaeriaceae</taxon>
        <taxon>Botryosphaeria</taxon>
    </lineage>
</organism>
<accession>A0A8H4J8E2</accession>
<sequence length="417" mass="46955">MPFPQLAVSLLIIPFVVYFIYQRYFHPLAKFPGSALASLTDLWQSYKFLTLKQPYTLKELHAKYGPLVRYGPNKLSITTEDAASIIYQKGGRTMPKSELYDAFGSGHPNSFAMRDEAAHSIRRRHMSHSFSSSYVKEIEGYLDLNIKISEDKISHLAEKNEAFDLKKLLDFYIVDVLGELAFSQSFGVMPEGDESCMPPVKENSLLGVATGAWTSMAPRLRTLLPKLPIKKMQELVKGRMTCAQLAAQCVQRRLEALKDVEEGSAADTKQRNDLLTNLILARHPDTGERLAMKNLVSEAFGFIIAGTHTTSATQALLFWHLLHNPEIMKNDHDMFDSAGWDKPELNARARYLMHFGLGGRQCLGKTVAQTNLYKLSSTLLKEFTFELADLDERNKVDNGVFRGKLPEMINVGISELE</sequence>
<dbReference type="PANTHER" id="PTHR24305">
    <property type="entry name" value="CYTOCHROME P450"/>
    <property type="match status" value="1"/>
</dbReference>
<proteinExistence type="inferred from homology"/>
<comment type="cofactor">
    <cofactor evidence="1">
        <name>heme</name>
        <dbReference type="ChEBI" id="CHEBI:30413"/>
    </cofactor>
</comment>
<keyword evidence="4" id="KW-0349">Heme</keyword>
<dbReference type="PANTHER" id="PTHR24305:SF103">
    <property type="entry name" value="P450, PUTATIVE (EUROFUNG)-RELATED"/>
    <property type="match status" value="1"/>
</dbReference>
<evidence type="ECO:0000313" key="7">
    <source>
        <dbReference type="Proteomes" id="UP000572817"/>
    </source>
</evidence>
<dbReference type="AlphaFoldDB" id="A0A8H4J8E2"/>
<dbReference type="PROSITE" id="PS00086">
    <property type="entry name" value="CYTOCHROME_P450"/>
    <property type="match status" value="1"/>
</dbReference>
<feature type="transmembrane region" description="Helical" evidence="5">
    <location>
        <begin position="6"/>
        <end position="21"/>
    </location>
</feature>
<keyword evidence="5" id="KW-1133">Transmembrane helix</keyword>
<evidence type="ECO:0000256" key="1">
    <source>
        <dbReference type="ARBA" id="ARBA00001971"/>
    </source>
</evidence>
<reference evidence="6" key="1">
    <citation type="submission" date="2020-04" db="EMBL/GenBank/DDBJ databases">
        <title>Genome Assembly and Annotation of Botryosphaeria dothidea sdau 11-99, a Latent Pathogen of Apple Fruit Ring Rot in China.</title>
        <authorList>
            <person name="Yu C."/>
            <person name="Diao Y."/>
            <person name="Lu Q."/>
            <person name="Zhao J."/>
            <person name="Cui S."/>
            <person name="Peng C."/>
            <person name="He B."/>
            <person name="Liu H."/>
        </authorList>
    </citation>
    <scope>NUCLEOTIDE SEQUENCE [LARGE SCALE GENOMIC DNA]</scope>
    <source>
        <strain evidence="6">Sdau11-99</strain>
    </source>
</reference>
<dbReference type="Pfam" id="PF00067">
    <property type="entry name" value="p450"/>
    <property type="match status" value="2"/>
</dbReference>
<keyword evidence="2 4" id="KW-0479">Metal-binding</keyword>
<evidence type="ECO:0000313" key="6">
    <source>
        <dbReference type="EMBL" id="KAF4314626.1"/>
    </source>
</evidence>
<comment type="similarity">
    <text evidence="4">Belongs to the cytochrome P450 family.</text>
</comment>
<dbReference type="GO" id="GO:0004497">
    <property type="term" value="F:monooxygenase activity"/>
    <property type="evidence" value="ECO:0007669"/>
    <property type="project" value="UniProtKB-KW"/>
</dbReference>
<evidence type="ECO:0000256" key="3">
    <source>
        <dbReference type="ARBA" id="ARBA00023004"/>
    </source>
</evidence>
<name>A0A8H4J8E2_9PEZI</name>
<dbReference type="InterPro" id="IPR017972">
    <property type="entry name" value="Cyt_P450_CS"/>
</dbReference>
<keyword evidence="4" id="KW-0503">Monooxygenase</keyword>
<dbReference type="GO" id="GO:0005506">
    <property type="term" value="F:iron ion binding"/>
    <property type="evidence" value="ECO:0007669"/>
    <property type="project" value="InterPro"/>
</dbReference>
<keyword evidence="3 4" id="KW-0408">Iron</keyword>
<keyword evidence="5" id="KW-0472">Membrane</keyword>
<dbReference type="Gene3D" id="1.10.630.10">
    <property type="entry name" value="Cytochrome P450"/>
    <property type="match status" value="2"/>
</dbReference>
<dbReference type="GO" id="GO:0016705">
    <property type="term" value="F:oxidoreductase activity, acting on paired donors, with incorporation or reduction of molecular oxygen"/>
    <property type="evidence" value="ECO:0007669"/>
    <property type="project" value="InterPro"/>
</dbReference>
<keyword evidence="4" id="KW-0560">Oxidoreductase</keyword>
<dbReference type="EMBL" id="WWBZ02000001">
    <property type="protein sequence ID" value="KAF4314626.1"/>
    <property type="molecule type" value="Genomic_DNA"/>
</dbReference>
<dbReference type="Proteomes" id="UP000572817">
    <property type="component" value="Unassembled WGS sequence"/>
</dbReference>
<gene>
    <name evidence="6" type="ORF">GTA08_BOTSDO01686</name>
</gene>
<dbReference type="OrthoDB" id="1470350at2759"/>